<evidence type="ECO:0000256" key="2">
    <source>
        <dbReference type="ARBA" id="ARBA00022801"/>
    </source>
</evidence>
<evidence type="ECO:0000256" key="4">
    <source>
        <dbReference type="ARBA" id="ARBA00023295"/>
    </source>
</evidence>
<reference evidence="6 7" key="1">
    <citation type="submission" date="2022-01" db="EMBL/GenBank/DDBJ databases">
        <title>A chromosomal length assembly of Cordylochernes scorpioides.</title>
        <authorList>
            <person name="Zeh D."/>
            <person name="Zeh J."/>
        </authorList>
    </citation>
    <scope>NUCLEOTIDE SEQUENCE [LARGE SCALE GENOMIC DNA]</scope>
    <source>
        <strain evidence="6">IN4F17</strain>
        <tissue evidence="6">Whole Body</tissue>
    </source>
</reference>
<feature type="region of interest" description="Disordered" evidence="5">
    <location>
        <begin position="1"/>
        <end position="29"/>
    </location>
</feature>
<dbReference type="Proteomes" id="UP001235939">
    <property type="component" value="Chromosome 13"/>
</dbReference>
<evidence type="ECO:0000256" key="1">
    <source>
        <dbReference type="ARBA" id="ARBA00022763"/>
    </source>
</evidence>
<keyword evidence="2" id="KW-0378">Hydrolase</keyword>
<keyword evidence="1" id="KW-0227">DNA damage</keyword>
<sequence length="160" mass="18346">MLLRSRKLPTRTPTTNVSTKKTISKKPESDIKEVKTEEIEANASNPVTSIYFQKKDEEKNIPLKKRRHIAIKVDTANDKWEPPGWKETLENIRRMRSLKNAPVDTLGAHCCADRSADPKYIVGKPCNHYEISLFIFFFLISTQLYQGIKLVKLVDGVCWG</sequence>
<evidence type="ECO:0000256" key="3">
    <source>
        <dbReference type="ARBA" id="ARBA00023204"/>
    </source>
</evidence>
<organism evidence="6 7">
    <name type="scientific">Cordylochernes scorpioides</name>
    <dbReference type="NCBI Taxonomy" id="51811"/>
    <lineage>
        <taxon>Eukaryota</taxon>
        <taxon>Metazoa</taxon>
        <taxon>Ecdysozoa</taxon>
        <taxon>Arthropoda</taxon>
        <taxon>Chelicerata</taxon>
        <taxon>Arachnida</taxon>
        <taxon>Pseudoscorpiones</taxon>
        <taxon>Cheliferoidea</taxon>
        <taxon>Chernetidae</taxon>
        <taxon>Cordylochernes</taxon>
    </lineage>
</organism>
<protein>
    <submittedName>
        <fullName evidence="6">NTHL1</fullName>
    </submittedName>
</protein>
<gene>
    <name evidence="6" type="ORF">LAZ67_13003297</name>
</gene>
<feature type="compositionally biased region" description="Polar residues" evidence="5">
    <location>
        <begin position="11"/>
        <end position="21"/>
    </location>
</feature>
<evidence type="ECO:0000313" key="7">
    <source>
        <dbReference type="Proteomes" id="UP001235939"/>
    </source>
</evidence>
<proteinExistence type="predicted"/>
<keyword evidence="4" id="KW-0326">Glycosidase</keyword>
<evidence type="ECO:0000313" key="6">
    <source>
        <dbReference type="EMBL" id="UYV76298.1"/>
    </source>
</evidence>
<evidence type="ECO:0000256" key="5">
    <source>
        <dbReference type="SAM" id="MobiDB-lite"/>
    </source>
</evidence>
<dbReference type="EMBL" id="CP092875">
    <property type="protein sequence ID" value="UYV76298.1"/>
    <property type="molecule type" value="Genomic_DNA"/>
</dbReference>
<keyword evidence="3" id="KW-0234">DNA repair</keyword>
<accession>A0ABY6L5N7</accession>
<keyword evidence="7" id="KW-1185">Reference proteome</keyword>
<dbReference type="PANTHER" id="PTHR43286:SF1">
    <property type="entry name" value="ENDONUCLEASE III-LIKE PROTEIN 1"/>
    <property type="match status" value="1"/>
</dbReference>
<dbReference type="PANTHER" id="PTHR43286">
    <property type="entry name" value="ENDONUCLEASE III-LIKE PROTEIN 1"/>
    <property type="match status" value="1"/>
</dbReference>
<name>A0ABY6L5N7_9ARAC</name>